<dbReference type="Pfam" id="PF00069">
    <property type="entry name" value="Pkinase"/>
    <property type="match status" value="1"/>
</dbReference>
<feature type="region of interest" description="Disordered" evidence="11">
    <location>
        <begin position="739"/>
        <end position="761"/>
    </location>
</feature>
<accession>A0AAD7V6D0</accession>
<dbReference type="InterPro" id="IPR000719">
    <property type="entry name" value="Prot_kinase_dom"/>
</dbReference>
<dbReference type="SUPFAM" id="SSF56112">
    <property type="entry name" value="Protein kinase-like (PK-like)"/>
    <property type="match status" value="1"/>
</dbReference>
<dbReference type="InterPro" id="IPR027417">
    <property type="entry name" value="P-loop_NTPase"/>
</dbReference>
<dbReference type="Pfam" id="PF13191">
    <property type="entry name" value="AAA_16"/>
    <property type="match status" value="1"/>
</dbReference>
<dbReference type="FunFam" id="3.30.565.10:FF:000010">
    <property type="entry name" value="Sensor histidine kinase RcsC"/>
    <property type="match status" value="1"/>
</dbReference>
<evidence type="ECO:0000256" key="2">
    <source>
        <dbReference type="ARBA" id="ARBA00012438"/>
    </source>
</evidence>
<dbReference type="Proteomes" id="UP001234581">
    <property type="component" value="Unassembled WGS sequence"/>
</dbReference>
<keyword evidence="6" id="KW-0418">Kinase</keyword>
<name>A0AAD7V6D0_9FUNG</name>
<dbReference type="InterPro" id="IPR011006">
    <property type="entry name" value="CheY-like_superfamily"/>
</dbReference>
<dbReference type="InterPro" id="IPR036890">
    <property type="entry name" value="HATPase_C_sf"/>
</dbReference>
<dbReference type="Pfam" id="PF00072">
    <property type="entry name" value="Response_reg"/>
    <property type="match status" value="1"/>
</dbReference>
<evidence type="ECO:0000313" key="15">
    <source>
        <dbReference type="EMBL" id="KAJ8659115.1"/>
    </source>
</evidence>
<protein>
    <recommendedName>
        <fullName evidence="2">histidine kinase</fullName>
        <ecNumber evidence="2">2.7.13.3</ecNumber>
    </recommendedName>
</protein>
<dbReference type="SUPFAM" id="SSF55781">
    <property type="entry name" value="GAF domain-like"/>
    <property type="match status" value="1"/>
</dbReference>
<dbReference type="CDD" id="cd17546">
    <property type="entry name" value="REC_hyHK_CKI1_RcsC-like"/>
    <property type="match status" value="1"/>
</dbReference>
<dbReference type="PROSITE" id="PS50110">
    <property type="entry name" value="RESPONSE_REGULATORY"/>
    <property type="match status" value="2"/>
</dbReference>
<dbReference type="GO" id="GO:0000155">
    <property type="term" value="F:phosphorelay sensor kinase activity"/>
    <property type="evidence" value="ECO:0007669"/>
    <property type="project" value="InterPro"/>
</dbReference>
<feature type="coiled-coil region" evidence="10">
    <location>
        <begin position="1641"/>
        <end position="1668"/>
    </location>
</feature>
<dbReference type="SMART" id="SM00387">
    <property type="entry name" value="HATPase_c"/>
    <property type="match status" value="1"/>
</dbReference>
<dbReference type="CDD" id="cd16922">
    <property type="entry name" value="HATPase_EvgS-ArcB-TorS-like"/>
    <property type="match status" value="1"/>
</dbReference>
<keyword evidence="3 9" id="KW-0597">Phosphoprotein</keyword>
<evidence type="ECO:0000259" key="14">
    <source>
        <dbReference type="PROSITE" id="PS50110"/>
    </source>
</evidence>
<feature type="domain" description="Protein kinase" evidence="12">
    <location>
        <begin position="1"/>
        <end position="306"/>
    </location>
</feature>
<dbReference type="GO" id="GO:0005524">
    <property type="term" value="F:ATP binding"/>
    <property type="evidence" value="ECO:0007669"/>
    <property type="project" value="UniProtKB-KW"/>
</dbReference>
<dbReference type="Gene3D" id="3.40.50.2300">
    <property type="match status" value="1"/>
</dbReference>
<dbReference type="PANTHER" id="PTHR45339:SF5">
    <property type="entry name" value="HISTIDINE KINASE"/>
    <property type="match status" value="1"/>
</dbReference>
<keyword evidence="16" id="KW-1185">Reference proteome</keyword>
<feature type="compositionally biased region" description="Low complexity" evidence="11">
    <location>
        <begin position="2224"/>
        <end position="2255"/>
    </location>
</feature>
<keyword evidence="7" id="KW-0067">ATP-binding</keyword>
<dbReference type="FunFam" id="1.10.287.130:FF:000002">
    <property type="entry name" value="Two-component osmosensing histidine kinase"/>
    <property type="match status" value="1"/>
</dbReference>
<keyword evidence="5" id="KW-0547">Nucleotide-binding</keyword>
<evidence type="ECO:0000256" key="10">
    <source>
        <dbReference type="SAM" id="Coils"/>
    </source>
</evidence>
<dbReference type="PANTHER" id="PTHR45339">
    <property type="entry name" value="HYBRID SIGNAL TRANSDUCTION HISTIDINE KINASE J"/>
    <property type="match status" value="1"/>
</dbReference>
<dbReference type="PROSITE" id="PS50109">
    <property type="entry name" value="HIS_KIN"/>
    <property type="match status" value="1"/>
</dbReference>
<dbReference type="SMART" id="SM00065">
    <property type="entry name" value="GAF"/>
    <property type="match status" value="1"/>
</dbReference>
<dbReference type="SMART" id="SM00448">
    <property type="entry name" value="REC"/>
    <property type="match status" value="1"/>
</dbReference>
<dbReference type="InterPro" id="IPR003661">
    <property type="entry name" value="HisK_dim/P_dom"/>
</dbReference>
<evidence type="ECO:0000313" key="16">
    <source>
        <dbReference type="Proteomes" id="UP001234581"/>
    </source>
</evidence>
<feature type="region of interest" description="Disordered" evidence="11">
    <location>
        <begin position="2045"/>
        <end position="2131"/>
    </location>
</feature>
<dbReference type="Gene3D" id="1.10.287.130">
    <property type="match status" value="1"/>
</dbReference>
<evidence type="ECO:0000259" key="12">
    <source>
        <dbReference type="PROSITE" id="PS50011"/>
    </source>
</evidence>
<evidence type="ECO:0000259" key="13">
    <source>
        <dbReference type="PROSITE" id="PS50109"/>
    </source>
</evidence>
<dbReference type="SUPFAM" id="SSF52540">
    <property type="entry name" value="P-loop containing nucleoside triphosphate hydrolases"/>
    <property type="match status" value="1"/>
</dbReference>
<evidence type="ECO:0000256" key="6">
    <source>
        <dbReference type="ARBA" id="ARBA00022777"/>
    </source>
</evidence>
<dbReference type="InterPro" id="IPR001789">
    <property type="entry name" value="Sig_transdc_resp-reg_receiver"/>
</dbReference>
<dbReference type="CDD" id="cd00082">
    <property type="entry name" value="HisKA"/>
    <property type="match status" value="1"/>
</dbReference>
<dbReference type="InterPro" id="IPR005467">
    <property type="entry name" value="His_kinase_dom"/>
</dbReference>
<dbReference type="SMART" id="SM00388">
    <property type="entry name" value="HisKA"/>
    <property type="match status" value="1"/>
</dbReference>
<evidence type="ECO:0000256" key="1">
    <source>
        <dbReference type="ARBA" id="ARBA00000085"/>
    </source>
</evidence>
<dbReference type="RefSeq" id="XP_058344028.1">
    <property type="nucleotide sequence ID" value="XM_058485201.1"/>
</dbReference>
<dbReference type="InterPro" id="IPR041664">
    <property type="entry name" value="AAA_16"/>
</dbReference>
<reference evidence="15 16" key="1">
    <citation type="submission" date="2023-03" db="EMBL/GenBank/DDBJ databases">
        <title>Genome sequence of Lichtheimia ornata CBS 291.66.</title>
        <authorList>
            <person name="Mohabir J.T."/>
            <person name="Shea T.P."/>
            <person name="Kurbessoian T."/>
            <person name="Berby B."/>
            <person name="Fontaine J."/>
            <person name="Livny J."/>
            <person name="Gnirke A."/>
            <person name="Stajich J.E."/>
            <person name="Cuomo C.A."/>
        </authorList>
    </citation>
    <scope>NUCLEOTIDE SEQUENCE [LARGE SCALE GENOMIC DNA]</scope>
    <source>
        <strain evidence="15">CBS 291.66</strain>
    </source>
</reference>
<comment type="catalytic activity">
    <reaction evidence="1">
        <text>ATP + protein L-histidine = ADP + protein N-phospho-L-histidine.</text>
        <dbReference type="EC" id="2.7.13.3"/>
    </reaction>
</comment>
<dbReference type="SMART" id="SM00220">
    <property type="entry name" value="S_TKc"/>
    <property type="match status" value="1"/>
</dbReference>
<keyword evidence="8" id="KW-0902">Two-component regulatory system</keyword>
<dbReference type="SUPFAM" id="SSF47384">
    <property type="entry name" value="Homodimeric domain of signal transducing histidine kinase"/>
    <property type="match status" value="1"/>
</dbReference>
<feature type="region of interest" description="Disordered" evidence="11">
    <location>
        <begin position="2217"/>
        <end position="2260"/>
    </location>
</feature>
<dbReference type="InterPro" id="IPR036097">
    <property type="entry name" value="HisK_dim/P_sf"/>
</dbReference>
<organism evidence="15 16">
    <name type="scientific">Lichtheimia ornata</name>
    <dbReference type="NCBI Taxonomy" id="688661"/>
    <lineage>
        <taxon>Eukaryota</taxon>
        <taxon>Fungi</taxon>
        <taxon>Fungi incertae sedis</taxon>
        <taxon>Mucoromycota</taxon>
        <taxon>Mucoromycotina</taxon>
        <taxon>Mucoromycetes</taxon>
        <taxon>Mucorales</taxon>
        <taxon>Lichtheimiaceae</taxon>
        <taxon>Lichtheimia</taxon>
    </lineage>
</organism>
<evidence type="ECO:0000256" key="11">
    <source>
        <dbReference type="SAM" id="MobiDB-lite"/>
    </source>
</evidence>
<dbReference type="Gene3D" id="1.10.510.10">
    <property type="entry name" value="Transferase(Phosphotransferase) domain 1"/>
    <property type="match status" value="1"/>
</dbReference>
<feature type="domain" description="Response regulatory" evidence="14">
    <location>
        <begin position="2146"/>
        <end position="2305"/>
    </location>
</feature>
<dbReference type="InterPro" id="IPR003594">
    <property type="entry name" value="HATPase_dom"/>
</dbReference>
<evidence type="ECO:0000256" key="3">
    <source>
        <dbReference type="ARBA" id="ARBA00022553"/>
    </source>
</evidence>
<dbReference type="Pfam" id="PF00512">
    <property type="entry name" value="HisKA"/>
    <property type="match status" value="1"/>
</dbReference>
<feature type="domain" description="Response regulatory" evidence="14">
    <location>
        <begin position="1916"/>
        <end position="2038"/>
    </location>
</feature>
<feature type="compositionally biased region" description="Acidic residues" evidence="11">
    <location>
        <begin position="744"/>
        <end position="754"/>
    </location>
</feature>
<dbReference type="EMBL" id="JARTCD010000020">
    <property type="protein sequence ID" value="KAJ8659115.1"/>
    <property type="molecule type" value="Genomic_DNA"/>
</dbReference>
<feature type="modified residue" description="4-aspartylphosphate" evidence="9">
    <location>
        <position position="1964"/>
    </location>
</feature>
<evidence type="ECO:0000256" key="4">
    <source>
        <dbReference type="ARBA" id="ARBA00022679"/>
    </source>
</evidence>
<sequence length="2322" mass="260704">MVAMSLYNYDLEITKIAGYTFESPKLLEGVDNVAIAYGQRTRDRLPVVAKLSYHTLRLEREYHIVKRLYRYADAKQLLCQPLEKISLPNGLIALIFADYGTNLLDKCQPTPTTQDDENGNNKSAFDIPSFLDFAIQCCNCLELIHKQQIVHGEIKLNAFLWPEKETVKIWNFGSGARSLEVNLTSEGWRKTVHRNGAYNFWQMLIYMSPEQTGRTTFQPDHRTDLYSLGITFFVVLTQSMPFAHNSPMEIVHSVLNRKIPSLTQVRADVPTVVSSIIEKLTSKSPDERYSSAHGLREDLKECQQQLQQTGDIAAFPLGRCDIASVFTLPNACFGRSKEIEQISGIIRKTAYMCGHPTSRRSRYGNTMDSFLAPFNTDERDKNNKLHLFKRVSSNQKLNSAIGKRPTEMVAIYGAAGVGKSTLVRNIQQVAREYGYIAIAKFDRRNPTPYGCILRCLSIFLKNILTEPQYEIERFSRMLREQLGDHAVTQLPTLLLDNVPEIRTILHEVTPTKLSRDCDIGGSEIKMRFHSAFIEIFQVMVRFKFVTLFLEDLHQADEASLELLGSLIAARLQFLVILTYRRSEVSDEIHKLLENENSIVTYVKLENLDEEALMDLVRTPMHRHAEIDHVLLAPLVDFIYKKTRGNPFYARQLLATLEKKGLLYFTWEQGRWEYNLQEIEKALLHEMGEKNADIDVEFLVRRLKELPPDGRKFLKWASFIGNNFSFETVRHLMMECENDSSASEFDSDNEGEEEFSPLSTSPRKEGAFDMIRRNDAVNGLQSALQQGFIEPFSHDEFGFSHDRYSQAAMMLAKPEKRDLVHLKIASYFMNQPNVDMFWVADHVKAALHLIKPLDKKANHRGLLIQAGNKAYGSGAHNLAYSYYASAQELLSQDPWTDGYDSEYQQTLHLYTRLAEISWFMGYDATPDFIHSILRNAKSAIDRAAAYRILHRYYFSRKEHQKKSSILLNCLAELGIDNVVLDLTDKELLALYEDTRSEVLRVGLDKMSDLPVCDSRLIRTRLSILEEVCLWAYWMNDTKAILSIGSRLVVMTLQHGASPTTGVGFVFFGIAAMQIYKAYEFGQQIGAVGVSLCDKYGGNSESARARYLYGAFLSSWKYHYRDSLPMFRISLKQSLLGGDRIYATFSHLHIVMGMLLGGSEHMSDTLREAKLCLEEVIRWNESIGTSILVTAIMRMVLALQGKTYLTQDRIFDDKDFQDEIFVADMYEQNPDSGLPMFWYFALKLIALVIYGYDEAAFKIGQEYAQLANMQPSHRHTHLMLFFHCLAMVRLIRNGKGDKTTLMEQIEKHRNTLQEWARHSPVNLQMFVSLIDAELASFKNDMRRTEQLYDLAIDQAKSGDWGLETNVMYEFAGEYYLRIGARHVGALLIEKAISGYRHQGCYGKATQLEQLHNMKRDKDAFGHHVSVQTDTHVVSPRRDSFGDISLSESYSVDMSTSGQTSPEETLLTLDVVDLASILKSSQVISSEMNFELLMEQMLAIILENSGAESGVIIIKENTSFLIVARGSQSDGCEILKSPKLLSEDGPSMVSRVARYAIHTQESLLIPDIQQDPRFSDFAGANKSVICVPITHKSAIVGCIYIEGSIGSLTARHEVVLRLLSQQIGISVTNALLFKSIQKVTYANVKMIESQKAALEEARKSKEAALRAMKLKADFLANMSHELRTPFSGFYGMISLLLETSLDAEQADIVHTAKESCEMLLKIINDLLNFSKLEAGKVVPDIGPLSVEEVIADTFEILSSLAARKGLELAYIVEADVPETVMGDSSRLRQILTNLLGNAIKFTHEGGVVIKCGLDEELEDDHVRLKFEVIDTGIGIEPEQQRNLFEPFSQVDGSTTRMYGGTGLGLSICLQLVRLMMGTVGVISEPNKGSNFWFSVVVQRVRVAEEETRPTPSMQLRESSILLATPRDATANMLGRLLGDLQLKRTTTDMQHAIAQALQERHDILLLDIPPMPSSYIAQQLQSVDDDPECDLHIILLYTPATEGHKVAAEATNSASDRRGRIMKMAKPARRLKLLRVLEQVLSHPRLTIQTSNSFQGSSSSSNPQPSTSISSPPSAITSTSNAPNNQQSPPSPPSSQQQQQQEPAPAPVPRPTRTSSTSSGTSNNNSSGSGTKMTDHFYPHELEWFKDKPVLIAEDNMVAQKLLRKQLEKMGFVVESANNGEEAVQLWQQRPKDHFVIGFFDHHMPKCDGVEATRKIRQLESSNNVESSSSSSTSTTTTTTTDLASCSSSLSSTSSTACPPTPQRLPIVALTADVQTTARDVCVNAGMDGYLTKPLIPKDLAVTLRQLCPSLSSTASTPTSTTPCS</sequence>
<dbReference type="InterPro" id="IPR011009">
    <property type="entry name" value="Kinase-like_dom_sf"/>
</dbReference>
<dbReference type="EC" id="2.7.13.3" evidence="2"/>
<feature type="compositionally biased region" description="Low complexity" evidence="11">
    <location>
        <begin position="2045"/>
        <end position="2100"/>
    </location>
</feature>
<dbReference type="Pfam" id="PF02518">
    <property type="entry name" value="HATPase_c"/>
    <property type="match status" value="1"/>
</dbReference>
<dbReference type="SUPFAM" id="SSF55874">
    <property type="entry name" value="ATPase domain of HSP90 chaperone/DNA topoisomerase II/histidine kinase"/>
    <property type="match status" value="1"/>
</dbReference>
<keyword evidence="10" id="KW-0175">Coiled coil</keyword>
<evidence type="ECO:0000256" key="9">
    <source>
        <dbReference type="PROSITE-ProRule" id="PRU00169"/>
    </source>
</evidence>
<dbReference type="InterPro" id="IPR029016">
    <property type="entry name" value="GAF-like_dom_sf"/>
</dbReference>
<feature type="compositionally biased region" description="Low complexity" evidence="11">
    <location>
        <begin position="2108"/>
        <end position="2128"/>
    </location>
</feature>
<evidence type="ECO:0000256" key="5">
    <source>
        <dbReference type="ARBA" id="ARBA00022741"/>
    </source>
</evidence>
<comment type="caution">
    <text evidence="15">The sequence shown here is derived from an EMBL/GenBank/DDBJ whole genome shotgun (WGS) entry which is preliminary data.</text>
</comment>
<gene>
    <name evidence="15" type="ORF">O0I10_005154</name>
</gene>
<dbReference type="SUPFAM" id="SSF52172">
    <property type="entry name" value="CheY-like"/>
    <property type="match status" value="1"/>
</dbReference>
<dbReference type="InterPro" id="IPR003018">
    <property type="entry name" value="GAF"/>
</dbReference>
<proteinExistence type="predicted"/>
<dbReference type="InterPro" id="IPR004358">
    <property type="entry name" value="Sig_transdc_His_kin-like_C"/>
</dbReference>
<dbReference type="Pfam" id="PF13185">
    <property type="entry name" value="GAF_2"/>
    <property type="match status" value="1"/>
</dbReference>
<feature type="domain" description="Histidine kinase" evidence="13">
    <location>
        <begin position="1674"/>
        <end position="1896"/>
    </location>
</feature>
<dbReference type="Gene3D" id="3.30.565.10">
    <property type="entry name" value="Histidine kinase-like ATPase, C-terminal domain"/>
    <property type="match status" value="1"/>
</dbReference>
<dbReference type="PRINTS" id="PR00344">
    <property type="entry name" value="BCTRLSENSOR"/>
</dbReference>
<feature type="modified residue" description="4-aspartylphosphate" evidence="9">
    <location>
        <position position="2198"/>
    </location>
</feature>
<keyword evidence="4" id="KW-0808">Transferase</keyword>
<dbReference type="PROSITE" id="PS50011">
    <property type="entry name" value="PROTEIN_KINASE_DOM"/>
    <property type="match status" value="1"/>
</dbReference>
<dbReference type="Gene3D" id="3.30.450.40">
    <property type="match status" value="1"/>
</dbReference>
<dbReference type="GeneID" id="83212567"/>
<evidence type="ECO:0000256" key="7">
    <source>
        <dbReference type="ARBA" id="ARBA00022840"/>
    </source>
</evidence>
<evidence type="ECO:0000256" key="8">
    <source>
        <dbReference type="ARBA" id="ARBA00023012"/>
    </source>
</evidence>